<protein>
    <recommendedName>
        <fullName evidence="3">Sulfotransferase family protein</fullName>
    </recommendedName>
</protein>
<gene>
    <name evidence="1" type="ORF">JCM14722_05690</name>
</gene>
<name>A0ABM8ANN5_9BACT</name>
<keyword evidence="2" id="KW-1185">Reference proteome</keyword>
<evidence type="ECO:0000313" key="2">
    <source>
        <dbReference type="Proteomes" id="UP001061361"/>
    </source>
</evidence>
<dbReference type="PANTHER" id="PTHR32301:SF6">
    <property type="entry name" value="GOLVESIN-RELATED"/>
    <property type="match status" value="1"/>
</dbReference>
<evidence type="ECO:0008006" key="3">
    <source>
        <dbReference type="Google" id="ProtNLM"/>
    </source>
</evidence>
<dbReference type="Gene3D" id="3.40.50.300">
    <property type="entry name" value="P-loop containing nucleotide triphosphate hydrolases"/>
    <property type="match status" value="1"/>
</dbReference>
<sequence>MASPLLFLHIPKTAGTTLNAVLDANFAPGSVLDLYTAEQHRAIRDITYDGLAEYDLIRGHIFVQDYDELLDGPVPVRMFTFLRDPVQRVISEYFFLKRWPKSHLHKYLNENNVSLIDYVTSDIGVLRRRGSNNMTNSLSGTKSHSPGERLRTAWHHLSERFACFGILERFDESLLMLAATAGFSETFYERQNVRAVDADRIVTPAELDVIAEYNRLDVRLYEMAVLEFDRRVQAMGSGFQSDLRLFTKVNERFQHVAEMVNLQAGLEQGAIVNAK</sequence>
<dbReference type="InterPro" id="IPR053259">
    <property type="entry name" value="Golvesin-related_Golgi"/>
</dbReference>
<dbReference type="EMBL" id="AP026708">
    <property type="protein sequence ID" value="BDQ33027.1"/>
    <property type="molecule type" value="Genomic_DNA"/>
</dbReference>
<dbReference type="PANTHER" id="PTHR32301">
    <property type="entry name" value="COUNTIN RECEPTOR CNR3-RELATED"/>
    <property type="match status" value="1"/>
</dbReference>
<dbReference type="RefSeq" id="WP_264983085.1">
    <property type="nucleotide sequence ID" value="NZ_AP026708.1"/>
</dbReference>
<organism evidence="1 2">
    <name type="scientific">Pseudodesulfovibrio portus</name>
    <dbReference type="NCBI Taxonomy" id="231439"/>
    <lineage>
        <taxon>Bacteria</taxon>
        <taxon>Pseudomonadati</taxon>
        <taxon>Thermodesulfobacteriota</taxon>
        <taxon>Desulfovibrionia</taxon>
        <taxon>Desulfovibrionales</taxon>
        <taxon>Desulfovibrionaceae</taxon>
    </lineage>
</organism>
<evidence type="ECO:0000313" key="1">
    <source>
        <dbReference type="EMBL" id="BDQ33027.1"/>
    </source>
</evidence>
<proteinExistence type="predicted"/>
<dbReference type="Proteomes" id="UP001061361">
    <property type="component" value="Chromosome"/>
</dbReference>
<reference evidence="1" key="1">
    <citation type="submission" date="2022-08" db="EMBL/GenBank/DDBJ databases">
        <title>Genome Sequence of the sulphate-reducing bacterium, Pseudodesulfovibrio portus JCM14722.</title>
        <authorList>
            <person name="Kondo R."/>
            <person name="Kataoka T."/>
        </authorList>
    </citation>
    <scope>NUCLEOTIDE SEQUENCE</scope>
    <source>
        <strain evidence="1">JCM 14722</strain>
    </source>
</reference>
<dbReference type="SUPFAM" id="SSF52540">
    <property type="entry name" value="P-loop containing nucleoside triphosphate hydrolases"/>
    <property type="match status" value="1"/>
</dbReference>
<dbReference type="InterPro" id="IPR027417">
    <property type="entry name" value="P-loop_NTPase"/>
</dbReference>
<accession>A0ABM8ANN5</accession>